<feature type="signal peptide" evidence="1">
    <location>
        <begin position="1"/>
        <end position="27"/>
    </location>
</feature>
<dbReference type="PANTHER" id="PTHR40274">
    <property type="entry name" value="VIRGINIAMYCIN B LYASE"/>
    <property type="match status" value="1"/>
</dbReference>
<dbReference type="EMBL" id="AQPF01000021">
    <property type="protein sequence ID" value="KAF0805087.1"/>
    <property type="molecule type" value="Genomic_DNA"/>
</dbReference>
<feature type="domain" description="SMP-30/Gluconolactonase/LRE-like region" evidence="2">
    <location>
        <begin position="54"/>
        <end position="292"/>
    </location>
</feature>
<dbReference type="InterPro" id="IPR015943">
    <property type="entry name" value="WD40/YVTN_repeat-like_dom_sf"/>
</dbReference>
<name>A0ABQ6Y6S5_9GAMM</name>
<dbReference type="InterPro" id="IPR013658">
    <property type="entry name" value="SGL"/>
</dbReference>
<dbReference type="PANTHER" id="PTHR40274:SF4">
    <property type="entry name" value="BLL1406 PROTEIN"/>
    <property type="match status" value="1"/>
</dbReference>
<evidence type="ECO:0000259" key="2">
    <source>
        <dbReference type="Pfam" id="PF08450"/>
    </source>
</evidence>
<dbReference type="Gene3D" id="2.120.10.30">
    <property type="entry name" value="TolB, C-terminal domain"/>
    <property type="match status" value="1"/>
</dbReference>
<reference evidence="3 4" key="1">
    <citation type="submission" date="2012-09" db="EMBL/GenBank/DDBJ databases">
        <title>Genome Sequence of alkane-degrading Bacterium Alcanivorax sp. 6-D-6.</title>
        <authorList>
            <person name="Lai Q."/>
            <person name="Shao Z."/>
        </authorList>
    </citation>
    <scope>NUCLEOTIDE SEQUENCE [LARGE SCALE GENOMIC DNA]</scope>
    <source>
        <strain evidence="3 4">6-D-6</strain>
    </source>
</reference>
<dbReference type="Pfam" id="PF08450">
    <property type="entry name" value="SGL"/>
    <property type="match status" value="1"/>
</dbReference>
<dbReference type="Proteomes" id="UP000771797">
    <property type="component" value="Unassembled WGS sequence"/>
</dbReference>
<organism evidence="3 4">
    <name type="scientific">Alcanivorax xiamenensis</name>
    <dbReference type="NCBI Taxonomy" id="1177156"/>
    <lineage>
        <taxon>Bacteria</taxon>
        <taxon>Pseudomonadati</taxon>
        <taxon>Pseudomonadota</taxon>
        <taxon>Gammaproteobacteria</taxon>
        <taxon>Oceanospirillales</taxon>
        <taxon>Alcanivoracaceae</taxon>
        <taxon>Alcanivorax</taxon>
    </lineage>
</organism>
<dbReference type="InterPro" id="IPR011042">
    <property type="entry name" value="6-blade_b-propeller_TolB-like"/>
</dbReference>
<keyword evidence="4" id="KW-1185">Reference proteome</keyword>
<keyword evidence="1" id="KW-0732">Signal</keyword>
<dbReference type="RefSeq" id="WP_159660975.1">
    <property type="nucleotide sequence ID" value="NZ_AQPF01000021.1"/>
</dbReference>
<gene>
    <name evidence="3" type="ORF">A6D6_02597</name>
</gene>
<dbReference type="InterPro" id="IPR051344">
    <property type="entry name" value="Vgb"/>
</dbReference>
<dbReference type="SUPFAM" id="SSF63829">
    <property type="entry name" value="Calcium-dependent phosphotriesterase"/>
    <property type="match status" value="2"/>
</dbReference>
<evidence type="ECO:0000256" key="1">
    <source>
        <dbReference type="SAM" id="SignalP"/>
    </source>
</evidence>
<protein>
    <submittedName>
        <fullName evidence="3">NHL repeat-containing protein</fullName>
    </submittedName>
</protein>
<evidence type="ECO:0000313" key="4">
    <source>
        <dbReference type="Proteomes" id="UP000771797"/>
    </source>
</evidence>
<sequence length="543" mass="59095">MYCRPRTQWRWMTLVLCLSFGSAVVQAQEARYDAPKAVVGPLPYLGVHGLGVDAEGRLYAGSVVGQSLNRVDINSGKVTVFEGPDEGMADDVAFGPDGEMAWTSYLSGILRIRDAEGEVRDAALGLPGINSLAYNEEGRLFATQVFMGDALYEIDRQGEAPVRKIKEDMGGLNGFEFGADGKLYGPLWFKGKVVRVDVDSGKMETVARDFQVPAAVNFDADGGLYVVDTKTGELVRVDVDSGAKTTVATLKPALDNLAVDDKRKRIYVSNMADNSIQEVDPESGKVRTLVSSDLAAPAGLSVVGDDIYIADVFALRRYAVGEGKVHELARVWGSDLEYPMNIWADQDTVVTASWAAGVVQEFDRHSGELKRSLHEFKAPHDVVRLDDGSLLVAELANGNLVRVAGKEGKKRDVVVEDLEGPAGLSLSKDGSTLYVADAGGNLWAFNTEDWSRRLIRDDLTLPEGIDLTREGKLLVMEVGKRRLLEVDPVRGDQRVLAEELPVGLPQLQGLPPTGVFNDVVEAANGDLYFSADRKGGLYRMKRR</sequence>
<dbReference type="Gene3D" id="2.130.10.10">
    <property type="entry name" value="YVTN repeat-like/Quinoprotein amine dehydrogenase"/>
    <property type="match status" value="1"/>
</dbReference>
<evidence type="ECO:0000313" key="3">
    <source>
        <dbReference type="EMBL" id="KAF0805087.1"/>
    </source>
</evidence>
<dbReference type="SUPFAM" id="SSF101898">
    <property type="entry name" value="NHL repeat"/>
    <property type="match status" value="1"/>
</dbReference>
<feature type="chain" id="PRO_5045316577" evidence="1">
    <location>
        <begin position="28"/>
        <end position="543"/>
    </location>
</feature>
<comment type="caution">
    <text evidence="3">The sequence shown here is derived from an EMBL/GenBank/DDBJ whole genome shotgun (WGS) entry which is preliminary data.</text>
</comment>
<accession>A0ABQ6Y6S5</accession>
<dbReference type="Gene3D" id="2.40.10.500">
    <property type="match status" value="1"/>
</dbReference>
<proteinExistence type="predicted"/>